<evidence type="ECO:0000313" key="3">
    <source>
        <dbReference type="Proteomes" id="UP000325577"/>
    </source>
</evidence>
<accession>A0A5J5BNU4</accession>
<evidence type="ECO:0000256" key="1">
    <source>
        <dbReference type="SAM" id="MobiDB-lite"/>
    </source>
</evidence>
<proteinExistence type="predicted"/>
<organism evidence="2 3">
    <name type="scientific">Nyssa sinensis</name>
    <dbReference type="NCBI Taxonomy" id="561372"/>
    <lineage>
        <taxon>Eukaryota</taxon>
        <taxon>Viridiplantae</taxon>
        <taxon>Streptophyta</taxon>
        <taxon>Embryophyta</taxon>
        <taxon>Tracheophyta</taxon>
        <taxon>Spermatophyta</taxon>
        <taxon>Magnoliopsida</taxon>
        <taxon>eudicotyledons</taxon>
        <taxon>Gunneridae</taxon>
        <taxon>Pentapetalae</taxon>
        <taxon>asterids</taxon>
        <taxon>Cornales</taxon>
        <taxon>Nyssaceae</taxon>
        <taxon>Nyssa</taxon>
    </lineage>
</organism>
<protein>
    <submittedName>
        <fullName evidence="2">Uncharacterized protein</fullName>
    </submittedName>
</protein>
<feature type="compositionally biased region" description="Polar residues" evidence="1">
    <location>
        <begin position="148"/>
        <end position="157"/>
    </location>
</feature>
<dbReference type="PANTHER" id="PTHR37722:SF2">
    <property type="entry name" value="OS01G0167700 PROTEIN"/>
    <property type="match status" value="1"/>
</dbReference>
<evidence type="ECO:0000313" key="2">
    <source>
        <dbReference type="EMBL" id="KAA8544499.1"/>
    </source>
</evidence>
<feature type="region of interest" description="Disordered" evidence="1">
    <location>
        <begin position="266"/>
        <end position="294"/>
    </location>
</feature>
<reference evidence="2 3" key="1">
    <citation type="submission" date="2019-09" db="EMBL/GenBank/DDBJ databases">
        <title>A chromosome-level genome assembly of the Chinese tupelo Nyssa sinensis.</title>
        <authorList>
            <person name="Yang X."/>
            <person name="Kang M."/>
            <person name="Yang Y."/>
            <person name="Xiong H."/>
            <person name="Wang M."/>
            <person name="Zhang Z."/>
            <person name="Wang Z."/>
            <person name="Wu H."/>
            <person name="Ma T."/>
            <person name="Liu J."/>
            <person name="Xi Z."/>
        </authorList>
    </citation>
    <scope>NUCLEOTIDE SEQUENCE [LARGE SCALE GENOMIC DNA]</scope>
    <source>
        <strain evidence="2">J267</strain>
        <tissue evidence="2">Leaf</tissue>
    </source>
</reference>
<sequence>MPLYSSSLQLAFFSNGILDTVSKPQQKPSTVKDCLQLDGNDCEMKNSYGDLEIFYSAEDKSETIWNVARSSFLDVNFLDERDYDISWKNYFAKMDRNSADYWNFGNESPAPYYKHQTSENDHDFITPNGTICEKSCSSRAVRGKATKKSSSNAMVRQNTRRNGRNHRSPVNSCDMRNIHAKQTCYNKRDNFQHEDNVNGQGKVTRIISSKRIMIMSNPVDMWNERNDLSSENGKSMCASNSEGNCSDFKETKDKIEEMGRLKAMCSPEYTEETSSSMKIPDELENSFDEKSICA</sequence>
<keyword evidence="3" id="KW-1185">Reference proteome</keyword>
<dbReference type="OrthoDB" id="994901at2759"/>
<dbReference type="Proteomes" id="UP000325577">
    <property type="component" value="Linkage Group LG11"/>
</dbReference>
<dbReference type="PANTHER" id="PTHR37722">
    <property type="entry name" value="OS01G0167700 PROTEIN"/>
    <property type="match status" value="1"/>
</dbReference>
<gene>
    <name evidence="2" type="ORF">F0562_022461</name>
</gene>
<feature type="region of interest" description="Disordered" evidence="1">
    <location>
        <begin position="143"/>
        <end position="172"/>
    </location>
</feature>
<feature type="compositionally biased region" description="Basic residues" evidence="1">
    <location>
        <begin position="158"/>
        <end position="167"/>
    </location>
</feature>
<dbReference type="EMBL" id="CM018034">
    <property type="protein sequence ID" value="KAA8544499.1"/>
    <property type="molecule type" value="Genomic_DNA"/>
</dbReference>
<name>A0A5J5BNU4_9ASTE</name>
<dbReference type="AlphaFoldDB" id="A0A5J5BNU4"/>